<feature type="transmembrane region" description="Helical" evidence="3">
    <location>
        <begin position="12"/>
        <end position="31"/>
    </location>
</feature>
<proteinExistence type="predicted"/>
<feature type="transmembrane region" description="Helical" evidence="3">
    <location>
        <begin position="51"/>
        <end position="73"/>
    </location>
</feature>
<dbReference type="PANTHER" id="PTHR11360">
    <property type="entry name" value="MONOCARBOXYLATE TRANSPORTER"/>
    <property type="match status" value="1"/>
</dbReference>
<dbReference type="InterPro" id="IPR020846">
    <property type="entry name" value="MFS_dom"/>
</dbReference>
<dbReference type="PANTHER" id="PTHR11360:SF284">
    <property type="entry name" value="EG:103B4.3 PROTEIN-RELATED"/>
    <property type="match status" value="1"/>
</dbReference>
<gene>
    <name evidence="5" type="ORF">V1264_010282</name>
</gene>
<dbReference type="InterPro" id="IPR011701">
    <property type="entry name" value="MFS"/>
</dbReference>
<dbReference type="PROSITE" id="PS50850">
    <property type="entry name" value="MFS"/>
    <property type="match status" value="1"/>
</dbReference>
<dbReference type="Gene3D" id="1.20.1250.20">
    <property type="entry name" value="MFS general substrate transporter like domains"/>
    <property type="match status" value="2"/>
</dbReference>
<feature type="transmembrane region" description="Helical" evidence="3">
    <location>
        <begin position="505"/>
        <end position="524"/>
    </location>
</feature>
<feature type="transmembrane region" description="Helical" evidence="3">
    <location>
        <begin position="165"/>
        <end position="189"/>
    </location>
</feature>
<feature type="region of interest" description="Disordered" evidence="2">
    <location>
        <begin position="276"/>
        <end position="304"/>
    </location>
</feature>
<dbReference type="AlphaFoldDB" id="A0AAN9AP95"/>
<feature type="transmembrane region" description="Helical" evidence="3">
    <location>
        <begin position="477"/>
        <end position="498"/>
    </location>
</feature>
<feature type="transmembrane region" description="Helical" evidence="3">
    <location>
        <begin position="82"/>
        <end position="101"/>
    </location>
</feature>
<dbReference type="InterPro" id="IPR050327">
    <property type="entry name" value="Proton-linked_MCT"/>
</dbReference>
<reference evidence="5 6" key="1">
    <citation type="submission" date="2024-02" db="EMBL/GenBank/DDBJ databases">
        <title>Chromosome-scale genome assembly of the rough periwinkle Littorina saxatilis.</title>
        <authorList>
            <person name="De Jode A."/>
            <person name="Faria R."/>
            <person name="Formenti G."/>
            <person name="Sims Y."/>
            <person name="Smith T.P."/>
            <person name="Tracey A."/>
            <person name="Wood J.M.D."/>
            <person name="Zagrodzka Z.B."/>
            <person name="Johannesson K."/>
            <person name="Butlin R.K."/>
            <person name="Leder E.H."/>
        </authorList>
    </citation>
    <scope>NUCLEOTIDE SEQUENCE [LARGE SCALE GENOMIC DNA]</scope>
    <source>
        <strain evidence="5">Snail1</strain>
        <tissue evidence="5">Muscle</tissue>
    </source>
</reference>
<keyword evidence="3" id="KW-1133">Transmembrane helix</keyword>
<keyword evidence="3" id="KW-0472">Membrane</keyword>
<evidence type="ECO:0000313" key="6">
    <source>
        <dbReference type="Proteomes" id="UP001374579"/>
    </source>
</evidence>
<evidence type="ECO:0000256" key="1">
    <source>
        <dbReference type="ARBA" id="ARBA00004141"/>
    </source>
</evidence>
<organism evidence="5 6">
    <name type="scientific">Littorina saxatilis</name>
    <dbReference type="NCBI Taxonomy" id="31220"/>
    <lineage>
        <taxon>Eukaryota</taxon>
        <taxon>Metazoa</taxon>
        <taxon>Spiralia</taxon>
        <taxon>Lophotrochozoa</taxon>
        <taxon>Mollusca</taxon>
        <taxon>Gastropoda</taxon>
        <taxon>Caenogastropoda</taxon>
        <taxon>Littorinimorpha</taxon>
        <taxon>Littorinoidea</taxon>
        <taxon>Littorinidae</taxon>
        <taxon>Littorina</taxon>
    </lineage>
</organism>
<feature type="transmembrane region" description="Helical" evidence="3">
    <location>
        <begin position="107"/>
        <end position="132"/>
    </location>
</feature>
<comment type="subcellular location">
    <subcellularLocation>
        <location evidence="1">Membrane</location>
        <topology evidence="1">Multi-pass membrane protein</topology>
    </subcellularLocation>
</comment>
<evidence type="ECO:0000256" key="3">
    <source>
        <dbReference type="SAM" id="Phobius"/>
    </source>
</evidence>
<sequence length="585" mass="63177">MAKQPFPLDRGWAWAIVFGSFVCVFFMVGTAKSTGMFLPEFQKHFNVSTSLASMVMGGSAIVYALAAPFCILLGQIFTVRKVIIIGGIIGFVGMALGSLLFSMEYVIAVWGVCFGIGNATIYGNCLVIMGYYFHKRRTLANGLALTGSSIGQFTLPPFIEFLLETYGLQGCILILAGVYFNVVAAASLFRPPSFWASPEDAVISLHDEEEAGGEGDQISKGDGHLLINGKISPEDKTNSVDSSVNDRNVSVVANNNGAENVVQKSVSLEEDAVEGNNLTFDGDSADSPLVSPSKEVAFKDSEESTRSPKKMVRYHSYMASTGSLCMRPLSMYGSSMFGEAHDMQIEELEEEKGEKQGGVSQICQQARDMFDFSVMKSYVAVFTTITNFLSFFGYFNFVLFLPAAVLAKGITKYDKALLVSLCGIGDLVGRLLTAFIGDRAFVSHYKMQAVGILALSVNIGLFIFADSFAWMAVHTMLYGFFGGINVSLAAVVIIDFVGLKNMPRLLAVVMLIQGVGASIGQPLLGGVKDATGSFDLVLVICTVSGLLAGILLLCYPLAVKLEYRRPERYRLLPQVDIATETVSVP</sequence>
<feature type="domain" description="Major facilitator superfamily (MFS) profile" evidence="4">
    <location>
        <begin position="379"/>
        <end position="585"/>
    </location>
</feature>
<keyword evidence="3" id="KW-0812">Transmembrane</keyword>
<feature type="transmembrane region" description="Helical" evidence="3">
    <location>
        <begin position="416"/>
        <end position="437"/>
    </location>
</feature>
<name>A0AAN9AP95_9CAEN</name>
<feature type="transmembrane region" description="Helical" evidence="3">
    <location>
        <begin position="536"/>
        <end position="558"/>
    </location>
</feature>
<dbReference type="SUPFAM" id="SSF103473">
    <property type="entry name" value="MFS general substrate transporter"/>
    <property type="match status" value="1"/>
</dbReference>
<protein>
    <recommendedName>
        <fullName evidence="4">Major facilitator superfamily (MFS) profile domain-containing protein</fullName>
    </recommendedName>
</protein>
<evidence type="ECO:0000256" key="2">
    <source>
        <dbReference type="SAM" id="MobiDB-lite"/>
    </source>
</evidence>
<dbReference type="Pfam" id="PF07690">
    <property type="entry name" value="MFS_1"/>
    <property type="match status" value="2"/>
</dbReference>
<dbReference type="GO" id="GO:0016020">
    <property type="term" value="C:membrane"/>
    <property type="evidence" value="ECO:0007669"/>
    <property type="project" value="UniProtKB-SubCell"/>
</dbReference>
<accession>A0AAN9AP95</accession>
<dbReference type="EMBL" id="JBAMIC010000024">
    <property type="protein sequence ID" value="KAK7090494.1"/>
    <property type="molecule type" value="Genomic_DNA"/>
</dbReference>
<dbReference type="GO" id="GO:0008028">
    <property type="term" value="F:monocarboxylic acid transmembrane transporter activity"/>
    <property type="evidence" value="ECO:0007669"/>
    <property type="project" value="TreeGrafter"/>
</dbReference>
<dbReference type="Proteomes" id="UP001374579">
    <property type="component" value="Unassembled WGS sequence"/>
</dbReference>
<dbReference type="InterPro" id="IPR036259">
    <property type="entry name" value="MFS_trans_sf"/>
</dbReference>
<evidence type="ECO:0000259" key="4">
    <source>
        <dbReference type="PROSITE" id="PS50850"/>
    </source>
</evidence>
<evidence type="ECO:0000313" key="5">
    <source>
        <dbReference type="EMBL" id="KAK7090494.1"/>
    </source>
</evidence>
<keyword evidence="6" id="KW-1185">Reference proteome</keyword>
<feature type="transmembrane region" description="Helical" evidence="3">
    <location>
        <begin position="449"/>
        <end position="471"/>
    </location>
</feature>
<feature type="transmembrane region" description="Helical" evidence="3">
    <location>
        <begin position="377"/>
        <end position="404"/>
    </location>
</feature>
<comment type="caution">
    <text evidence="5">The sequence shown here is derived from an EMBL/GenBank/DDBJ whole genome shotgun (WGS) entry which is preliminary data.</text>
</comment>
<feature type="transmembrane region" description="Helical" evidence="3">
    <location>
        <begin position="139"/>
        <end position="159"/>
    </location>
</feature>